<feature type="compositionally biased region" description="Polar residues" evidence="1">
    <location>
        <begin position="99"/>
        <end position="109"/>
    </location>
</feature>
<sequence length="155" mass="17839">MQAIERHLQCGGTLDCFPAPFEKCSKDEWNDLRRACIEAVRMLTGPARGFDARVVDHYGPLVDSGWQALVFLEQLREAASSTLRLPKFKLKPRKKPENFASSQGPTTSQDKNERNDDETEKKKRKIPKRPELMYLWDPMQKEEQAPNVKQRGRGP</sequence>
<dbReference type="EMBL" id="KN734911">
    <property type="protein sequence ID" value="KIH57049.1"/>
    <property type="molecule type" value="Genomic_DNA"/>
</dbReference>
<proteinExistence type="predicted"/>
<reference evidence="2 3" key="1">
    <citation type="submission" date="2013-12" db="EMBL/GenBank/DDBJ databases">
        <title>Draft genome of the parsitic nematode Ancylostoma duodenale.</title>
        <authorList>
            <person name="Mitreva M."/>
        </authorList>
    </citation>
    <scope>NUCLEOTIDE SEQUENCE [LARGE SCALE GENOMIC DNA]</scope>
    <source>
        <strain evidence="2 3">Zhejiang</strain>
    </source>
</reference>
<evidence type="ECO:0000313" key="3">
    <source>
        <dbReference type="Proteomes" id="UP000054047"/>
    </source>
</evidence>
<dbReference type="OrthoDB" id="5877489at2759"/>
<accession>A0A0C2GDS8</accession>
<gene>
    <name evidence="2" type="ORF">ANCDUO_12763</name>
</gene>
<feature type="region of interest" description="Disordered" evidence="1">
    <location>
        <begin position="83"/>
        <end position="155"/>
    </location>
</feature>
<dbReference type="AlphaFoldDB" id="A0A0C2GDS8"/>
<name>A0A0C2GDS8_9BILA</name>
<evidence type="ECO:0000313" key="2">
    <source>
        <dbReference type="EMBL" id="KIH57049.1"/>
    </source>
</evidence>
<organism evidence="2 3">
    <name type="scientific">Ancylostoma duodenale</name>
    <dbReference type="NCBI Taxonomy" id="51022"/>
    <lineage>
        <taxon>Eukaryota</taxon>
        <taxon>Metazoa</taxon>
        <taxon>Ecdysozoa</taxon>
        <taxon>Nematoda</taxon>
        <taxon>Chromadorea</taxon>
        <taxon>Rhabditida</taxon>
        <taxon>Rhabditina</taxon>
        <taxon>Rhabditomorpha</taxon>
        <taxon>Strongyloidea</taxon>
        <taxon>Ancylostomatidae</taxon>
        <taxon>Ancylostomatinae</taxon>
        <taxon>Ancylostoma</taxon>
    </lineage>
</organism>
<dbReference type="Proteomes" id="UP000054047">
    <property type="component" value="Unassembled WGS sequence"/>
</dbReference>
<evidence type="ECO:0000256" key="1">
    <source>
        <dbReference type="SAM" id="MobiDB-lite"/>
    </source>
</evidence>
<protein>
    <submittedName>
        <fullName evidence="2">Uncharacterized protein</fullName>
    </submittedName>
</protein>
<keyword evidence="3" id="KW-1185">Reference proteome</keyword>